<proteinExistence type="predicted"/>
<evidence type="ECO:0000256" key="1">
    <source>
        <dbReference type="ARBA" id="ARBA00022741"/>
    </source>
</evidence>
<dbReference type="InterPro" id="IPR027417">
    <property type="entry name" value="P-loop_NTPase"/>
</dbReference>
<dbReference type="PROSITE" id="PS51192">
    <property type="entry name" value="HELICASE_ATP_BIND_1"/>
    <property type="match status" value="1"/>
</dbReference>
<dbReference type="Gene3D" id="3.40.50.300">
    <property type="entry name" value="P-loop containing nucleotide triphosphate hydrolases"/>
    <property type="match status" value="2"/>
</dbReference>
<keyword evidence="2" id="KW-0067">ATP-binding</keyword>
<dbReference type="PROSITE" id="PS51194">
    <property type="entry name" value="HELICASE_CTER"/>
    <property type="match status" value="1"/>
</dbReference>
<keyword evidence="1" id="KW-0547">Nucleotide-binding</keyword>
<keyword evidence="7" id="KW-1185">Reference proteome</keyword>
<dbReference type="GO" id="GO:0003677">
    <property type="term" value="F:DNA binding"/>
    <property type="evidence" value="ECO:0007669"/>
    <property type="project" value="UniProtKB-KW"/>
</dbReference>
<evidence type="ECO:0000259" key="5">
    <source>
        <dbReference type="PROSITE" id="PS51194"/>
    </source>
</evidence>
<keyword evidence="6" id="KW-0378">Hydrolase</keyword>
<dbReference type="Pfam" id="PF00271">
    <property type="entry name" value="Helicase_C"/>
    <property type="match status" value="1"/>
</dbReference>
<gene>
    <name evidence="6" type="ORF">C6Y45_06210</name>
</gene>
<keyword evidence="3" id="KW-0238">DNA-binding</keyword>
<protein>
    <submittedName>
        <fullName evidence="6">DNA/RNA helicase</fullName>
    </submittedName>
</protein>
<dbReference type="InterPro" id="IPR014001">
    <property type="entry name" value="Helicase_ATP-bd"/>
</dbReference>
<dbReference type="GO" id="GO:0016787">
    <property type="term" value="F:hydrolase activity"/>
    <property type="evidence" value="ECO:0007669"/>
    <property type="project" value="InterPro"/>
</dbReference>
<dbReference type="OrthoDB" id="2077914at2"/>
<dbReference type="EMBL" id="PZJJ01000007">
    <property type="protein sequence ID" value="PTL39419.1"/>
    <property type="molecule type" value="Genomic_DNA"/>
</dbReference>
<dbReference type="GO" id="GO:0006302">
    <property type="term" value="P:double-strand break repair"/>
    <property type="evidence" value="ECO:0007669"/>
    <property type="project" value="TreeGrafter"/>
</dbReference>
<dbReference type="GO" id="GO:0006270">
    <property type="term" value="P:DNA replication initiation"/>
    <property type="evidence" value="ECO:0007669"/>
    <property type="project" value="TreeGrafter"/>
</dbReference>
<comment type="caution">
    <text evidence="6">The sequence shown here is derived from an EMBL/GenBank/DDBJ whole genome shotgun (WGS) entry which is preliminary data.</text>
</comment>
<dbReference type="PANTHER" id="PTHR30580:SF1">
    <property type="entry name" value="COMF OPERON PROTEIN 1"/>
    <property type="match status" value="1"/>
</dbReference>
<dbReference type="PANTHER" id="PTHR30580">
    <property type="entry name" value="PRIMOSOMAL PROTEIN N"/>
    <property type="match status" value="1"/>
</dbReference>
<dbReference type="InterPro" id="IPR006935">
    <property type="entry name" value="Helicase/UvrB_N"/>
</dbReference>
<evidence type="ECO:0000313" key="7">
    <source>
        <dbReference type="Proteomes" id="UP000240509"/>
    </source>
</evidence>
<dbReference type="GO" id="GO:0005524">
    <property type="term" value="F:ATP binding"/>
    <property type="evidence" value="ECO:0007669"/>
    <property type="project" value="UniProtKB-KW"/>
</dbReference>
<dbReference type="InterPro" id="IPR001650">
    <property type="entry name" value="Helicase_C-like"/>
</dbReference>
<accession>A0A2T4U7N7</accession>
<dbReference type="GO" id="GO:0006310">
    <property type="term" value="P:DNA recombination"/>
    <property type="evidence" value="ECO:0007669"/>
    <property type="project" value="TreeGrafter"/>
</dbReference>
<feature type="domain" description="Helicase ATP-binding" evidence="4">
    <location>
        <begin position="141"/>
        <end position="295"/>
    </location>
</feature>
<feature type="domain" description="Helicase C-terminal" evidence="5">
    <location>
        <begin position="327"/>
        <end position="467"/>
    </location>
</feature>
<dbReference type="SUPFAM" id="SSF52540">
    <property type="entry name" value="P-loop containing nucleoside triphosphate hydrolases"/>
    <property type="match status" value="1"/>
</dbReference>
<dbReference type="GO" id="GO:0043138">
    <property type="term" value="F:3'-5' DNA helicase activity"/>
    <property type="evidence" value="ECO:0007669"/>
    <property type="project" value="TreeGrafter"/>
</dbReference>
<evidence type="ECO:0000256" key="2">
    <source>
        <dbReference type="ARBA" id="ARBA00022840"/>
    </source>
</evidence>
<dbReference type="AlphaFoldDB" id="A0A2T4U7N7"/>
<keyword evidence="6" id="KW-0347">Helicase</keyword>
<reference evidence="6 7" key="1">
    <citation type="submission" date="2018-03" db="EMBL/GenBank/DDBJ databases">
        <title>Alkalicoccus saliphilus sp. nov., isolated from a mineral pool.</title>
        <authorList>
            <person name="Zhao B."/>
        </authorList>
    </citation>
    <scope>NUCLEOTIDE SEQUENCE [LARGE SCALE GENOMIC DNA]</scope>
    <source>
        <strain evidence="6 7">6AG</strain>
    </source>
</reference>
<name>A0A2T4U7N7_9BACI</name>
<dbReference type="Proteomes" id="UP000240509">
    <property type="component" value="Unassembled WGS sequence"/>
</dbReference>
<dbReference type="Pfam" id="PF04851">
    <property type="entry name" value="ResIII"/>
    <property type="match status" value="1"/>
</dbReference>
<dbReference type="SMART" id="SM00490">
    <property type="entry name" value="HELICc"/>
    <property type="match status" value="1"/>
</dbReference>
<evidence type="ECO:0000313" key="6">
    <source>
        <dbReference type="EMBL" id="PTL39419.1"/>
    </source>
</evidence>
<evidence type="ECO:0000259" key="4">
    <source>
        <dbReference type="PROSITE" id="PS51192"/>
    </source>
</evidence>
<sequence>MEKNEYRRKDVMSRIQYRRLLASEIFYDGEEREHLPLLEKMTAEGLLYKEPAIREEKGILQCARCGSGKPFLGEVSNCSRCGKKCLYCRACLMMGRAASCGFLYSSAVSPVQHPGLETGNLGWDGKLSAGQRQAAEKLVQCFRSGKSWEFLLWAVCGAGKTEMLFPLISEALKKGNAVMLCTPRRDVVQELEPRLKEAFPKAETAGFYGGKSPESRFCYADVAVATTHQLLRFYKAYTLIIIDEVDAFPYTMDKKLQFAAGQAAADKCMTVYVTATPSRMQQRRAASGSLESAVVSRRFHGKDLPVPRLVWAGNWKKQIENARLPKALRLFLKEAGERQVLLFVPEVSWLNPVQEALNKWQGNLRTATVHSQEEERSERVKMFREGSLDVLITTTILERGITIENVQAAVLGAENAVFTETALIQIAGRAGRSSRYPTGMVSFFHYGSTREMKRAVRTIIQLNRWNS</sequence>
<dbReference type="SMART" id="SM00487">
    <property type="entry name" value="DEXDc"/>
    <property type="match status" value="1"/>
</dbReference>
<organism evidence="6 7">
    <name type="scientific">Alkalicoccus saliphilus</name>
    <dbReference type="NCBI Taxonomy" id="200989"/>
    <lineage>
        <taxon>Bacteria</taxon>
        <taxon>Bacillati</taxon>
        <taxon>Bacillota</taxon>
        <taxon>Bacilli</taxon>
        <taxon>Bacillales</taxon>
        <taxon>Bacillaceae</taxon>
        <taxon>Alkalicoccus</taxon>
    </lineage>
</organism>
<evidence type="ECO:0000256" key="3">
    <source>
        <dbReference type="ARBA" id="ARBA00023125"/>
    </source>
</evidence>
<dbReference type="RefSeq" id="WP_107584341.1">
    <property type="nucleotide sequence ID" value="NZ_PZJJ01000007.1"/>
</dbReference>